<evidence type="ECO:0000313" key="10">
    <source>
        <dbReference type="Proteomes" id="UP000248806"/>
    </source>
</evidence>
<feature type="transmembrane region" description="Helical" evidence="7">
    <location>
        <begin position="13"/>
        <end position="31"/>
    </location>
</feature>
<evidence type="ECO:0000256" key="4">
    <source>
        <dbReference type="ARBA" id="ARBA00022692"/>
    </source>
</evidence>
<reference evidence="9 10" key="1">
    <citation type="submission" date="2018-06" db="EMBL/GenBank/DDBJ databases">
        <title>Genomic Encyclopedia of Archaeal and Bacterial Type Strains, Phase II (KMG-II): from individual species to whole genera.</title>
        <authorList>
            <person name="Goeker M."/>
        </authorList>
    </citation>
    <scope>NUCLEOTIDE SEQUENCE [LARGE SCALE GENOMIC DNA]</scope>
    <source>
        <strain evidence="9 10">ATCC BAA-1881</strain>
    </source>
</reference>
<feature type="transmembrane region" description="Helical" evidence="7">
    <location>
        <begin position="130"/>
        <end position="151"/>
    </location>
</feature>
<dbReference type="AlphaFoldDB" id="A0A326U8D2"/>
<keyword evidence="9" id="KW-0645">Protease</keyword>
<keyword evidence="3" id="KW-0997">Cell inner membrane</keyword>
<keyword evidence="5 7" id="KW-1133">Transmembrane helix</keyword>
<feature type="transmembrane region" description="Helical" evidence="7">
    <location>
        <begin position="105"/>
        <end position="124"/>
    </location>
</feature>
<evidence type="ECO:0000256" key="6">
    <source>
        <dbReference type="ARBA" id="ARBA00023136"/>
    </source>
</evidence>
<feature type="domain" description="Peptidase S54 rhomboid" evidence="8">
    <location>
        <begin position="69"/>
        <end position="222"/>
    </location>
</feature>
<gene>
    <name evidence="9" type="ORF">EI42_03614</name>
</gene>
<accession>A0A326U8D2</accession>
<dbReference type="InterPro" id="IPR035952">
    <property type="entry name" value="Rhomboid-like_sf"/>
</dbReference>
<dbReference type="RefSeq" id="WP_111323970.1">
    <property type="nucleotide sequence ID" value="NZ_BIFX01000001.1"/>
</dbReference>
<feature type="transmembrane region" description="Helical" evidence="7">
    <location>
        <begin position="202"/>
        <end position="221"/>
    </location>
</feature>
<keyword evidence="9" id="KW-0378">Hydrolase</keyword>
<evidence type="ECO:0000256" key="1">
    <source>
        <dbReference type="ARBA" id="ARBA00004141"/>
    </source>
</evidence>
<dbReference type="GO" id="GO:0016020">
    <property type="term" value="C:membrane"/>
    <property type="evidence" value="ECO:0007669"/>
    <property type="project" value="UniProtKB-SubCell"/>
</dbReference>
<dbReference type="InterPro" id="IPR022764">
    <property type="entry name" value="Peptidase_S54_rhomboid_dom"/>
</dbReference>
<name>A0A326U8D2_THEHA</name>
<keyword evidence="6 7" id="KW-0472">Membrane</keyword>
<proteinExistence type="predicted"/>
<protein>
    <submittedName>
        <fullName evidence="9">Membrane associated rhomboid family serine protease</fullName>
    </submittedName>
</protein>
<dbReference type="OrthoDB" id="9813074at2"/>
<dbReference type="FunFam" id="1.20.1540.10:FF:000027">
    <property type="entry name" value="Rhomboid family intramembrane serine protease"/>
    <property type="match status" value="1"/>
</dbReference>
<evidence type="ECO:0000256" key="2">
    <source>
        <dbReference type="ARBA" id="ARBA00022475"/>
    </source>
</evidence>
<organism evidence="9 10">
    <name type="scientific">Thermosporothrix hazakensis</name>
    <dbReference type="NCBI Taxonomy" id="644383"/>
    <lineage>
        <taxon>Bacteria</taxon>
        <taxon>Bacillati</taxon>
        <taxon>Chloroflexota</taxon>
        <taxon>Ktedonobacteria</taxon>
        <taxon>Ktedonobacterales</taxon>
        <taxon>Thermosporotrichaceae</taxon>
        <taxon>Thermosporothrix</taxon>
    </lineage>
</organism>
<dbReference type="PANTHER" id="PTHR43066">
    <property type="entry name" value="RHOMBOID-RELATED PROTEIN"/>
    <property type="match status" value="1"/>
</dbReference>
<evidence type="ECO:0000256" key="5">
    <source>
        <dbReference type="ARBA" id="ARBA00022989"/>
    </source>
</evidence>
<dbReference type="GO" id="GO:0006508">
    <property type="term" value="P:proteolysis"/>
    <property type="evidence" value="ECO:0007669"/>
    <property type="project" value="UniProtKB-KW"/>
</dbReference>
<sequence length="249" mass="27255">MIPIHDNPGPRRSVPWMTWGLILANVLVFFYELSLGDAVQGFITVYGVVPAAISRGVPQTNLTPDPVYITLFTSMFMHGGWMHLIGNMLFLFIFGDNVEDRMGHIGYLIFYLLAGLVAGLTQVFVAPDSLVPSIGASGAIAGVLAAYLVLFPWSGVRTIVFIFIYFTIVTVPAVLLIGLWFLLQLFDGVAGLAHTQQGMGGVAYFAHIGGFVFGLLITMLLKNRLQPPAPITYPPFARHPNAQGPIRWY</sequence>
<evidence type="ECO:0000313" key="9">
    <source>
        <dbReference type="EMBL" id="PZW27527.1"/>
    </source>
</evidence>
<dbReference type="Proteomes" id="UP000248806">
    <property type="component" value="Unassembled WGS sequence"/>
</dbReference>
<comment type="subcellular location">
    <subcellularLocation>
        <location evidence="1">Membrane</location>
        <topology evidence="1">Multi-pass membrane protein</topology>
    </subcellularLocation>
</comment>
<feature type="transmembrane region" description="Helical" evidence="7">
    <location>
        <begin position="158"/>
        <end position="182"/>
    </location>
</feature>
<dbReference type="EMBL" id="QKUF01000012">
    <property type="protein sequence ID" value="PZW27527.1"/>
    <property type="molecule type" value="Genomic_DNA"/>
</dbReference>
<evidence type="ECO:0000256" key="7">
    <source>
        <dbReference type="SAM" id="Phobius"/>
    </source>
</evidence>
<keyword evidence="2" id="KW-1003">Cell membrane</keyword>
<keyword evidence="10" id="KW-1185">Reference proteome</keyword>
<evidence type="ECO:0000259" key="8">
    <source>
        <dbReference type="Pfam" id="PF01694"/>
    </source>
</evidence>
<dbReference type="PANTHER" id="PTHR43066:SF26">
    <property type="entry name" value="RHOMBOID PROTEASE GLPG"/>
    <property type="match status" value="1"/>
</dbReference>
<dbReference type="Gene3D" id="1.20.1540.10">
    <property type="entry name" value="Rhomboid-like"/>
    <property type="match status" value="1"/>
</dbReference>
<comment type="caution">
    <text evidence="9">The sequence shown here is derived from an EMBL/GenBank/DDBJ whole genome shotgun (WGS) entry which is preliminary data.</text>
</comment>
<feature type="transmembrane region" description="Helical" evidence="7">
    <location>
        <begin position="69"/>
        <end position="93"/>
    </location>
</feature>
<keyword evidence="4 7" id="KW-0812">Transmembrane</keyword>
<dbReference type="Pfam" id="PF01694">
    <property type="entry name" value="Rhomboid"/>
    <property type="match status" value="1"/>
</dbReference>
<dbReference type="GO" id="GO:0004252">
    <property type="term" value="F:serine-type endopeptidase activity"/>
    <property type="evidence" value="ECO:0007669"/>
    <property type="project" value="InterPro"/>
</dbReference>
<dbReference type="SUPFAM" id="SSF144091">
    <property type="entry name" value="Rhomboid-like"/>
    <property type="match status" value="1"/>
</dbReference>
<evidence type="ECO:0000256" key="3">
    <source>
        <dbReference type="ARBA" id="ARBA00022519"/>
    </source>
</evidence>